<feature type="signal peptide" evidence="8">
    <location>
        <begin position="1"/>
        <end position="19"/>
    </location>
</feature>
<keyword evidence="6 7" id="KW-0998">Cell outer membrane</keyword>
<dbReference type="PROSITE" id="PS52016">
    <property type="entry name" value="TONB_DEPENDENT_REC_3"/>
    <property type="match status" value="1"/>
</dbReference>
<keyword evidence="3 7" id="KW-1134">Transmembrane beta strand</keyword>
<dbReference type="InterPro" id="IPR037066">
    <property type="entry name" value="Plug_dom_sf"/>
</dbReference>
<evidence type="ECO:0000256" key="8">
    <source>
        <dbReference type="SAM" id="SignalP"/>
    </source>
</evidence>
<evidence type="ECO:0000256" key="3">
    <source>
        <dbReference type="ARBA" id="ARBA00022452"/>
    </source>
</evidence>
<proteinExistence type="inferred from homology"/>
<dbReference type="OrthoDB" id="9768177at2"/>
<reference evidence="10 11" key="1">
    <citation type="submission" date="2016-10" db="EMBL/GenBank/DDBJ databases">
        <authorList>
            <person name="de Groot N.N."/>
        </authorList>
    </citation>
    <scope>NUCLEOTIDE SEQUENCE [LARGE SCALE GENOMIC DNA]</scope>
    <source>
        <strain evidence="10 11">Vu-144</strain>
    </source>
</reference>
<dbReference type="Gene3D" id="2.40.170.20">
    <property type="entry name" value="TonB-dependent receptor, beta-barrel domain"/>
    <property type="match status" value="1"/>
</dbReference>
<dbReference type="SUPFAM" id="SSF49464">
    <property type="entry name" value="Carboxypeptidase regulatory domain-like"/>
    <property type="match status" value="1"/>
</dbReference>
<dbReference type="NCBIfam" id="TIGR04056">
    <property type="entry name" value="OMP_RagA_SusC"/>
    <property type="match status" value="1"/>
</dbReference>
<dbReference type="SUPFAM" id="SSF56935">
    <property type="entry name" value="Porins"/>
    <property type="match status" value="1"/>
</dbReference>
<dbReference type="RefSeq" id="WP_091398503.1">
    <property type="nucleotide sequence ID" value="NZ_FNQY01000013.1"/>
</dbReference>
<evidence type="ECO:0000313" key="11">
    <source>
        <dbReference type="Proteomes" id="UP000199041"/>
    </source>
</evidence>
<name>A0A1H4A2Y0_9BACT</name>
<dbReference type="Proteomes" id="UP000199041">
    <property type="component" value="Unassembled WGS sequence"/>
</dbReference>
<sequence length="1075" mass="120362">MRNITLLILALILSKSITAQNSFVFKGNVTNTVSDKPIENVSIHSIENGSTVNSDSLGNFSIKVKRTDTLLLSHIGFQTKKIITYPNTPFLQIGLVPKNNSLEDVTINTGYQQLKPNEVNGSYEVIDNNKLNQQTGMKILDRLNGVTNSLLFNVGKHNNNSQNTTGITIRGLSTINGPLDPLIVIDNFIYDGDLNNINPNDVQSITILKDAAAASIWGARAGNGVIVITTKKGNFNSKLQIDFNSNIIITNKPDLYYNPQISSSDYIDFEQMLFNKGYYNSQFTNRSHPAISPAVQIFQDKKDGIISAEDSATKINALKKIDNREQYNKYYYKRGLTKQYAINLRGGSSNLAWLLSGTFDESISNLRNEYKKANLRFDNRYKPISQLSIDVGVYYTNSNSKSGLADYNSTSQINSKQIIPYLSLIGENGQSIAVPSYYNQRFLDTLGQNRLLSWNYYPLEEYKHSYSTTNTEDILAHIKLEYKICQGLNLSIMYQYEKQNSEVNRISDTSSYFARNLINSFSQIDRNTGIINYIVPLGGILNKSQSSLNSYTFRGQLNYDRSFKRHRFSAIGGYEIRDSWSNNSAMTLYGYNGDPLTAVSNLNYATYYPNLVTKGNSMIPFSSGIGSTDNRFVSLFANFSYSYQNKYTISGSLRRDGSNIFGAKENDKWKPLWSTGIGWNLSKEKFYSLDWLPFVRVSATYGVSGNVDLSKSALPVGIYYQGMLGTLRMPTMTITKINNPELSWERSYQTNFKIAFSSKKNIINGSLEYYLKKGTNLYAPTPYDYTAWGASSTITSNAADMKGRGIDISIHTKNINRAFSWTTDFIYNYNKSTTTKYFATTATSVSSFLGGGNIITPVIGKPLYAIAAYRFGGLDASGNPMGYIDDTLTSDYNSLAKNAIGEGLKGGTITYIGSATPTTYGSIMNSFAYKGFSLSFNIVYKFGYYLWKPTINYYALAVNGIGNPDYKNRWQNPGDEATTSIPSFSYPLDQKRDAFYNGSDINVIKGDHIRLQFINLSYSFLNDKALRLPFNGLQLYFNASNIGIIWRSNKYEVDPDVTNGIPAPKTYTIGIKANF</sequence>
<organism evidence="10 11">
    <name type="scientific">Arachidicoccus rhizosphaerae</name>
    <dbReference type="NCBI Taxonomy" id="551991"/>
    <lineage>
        <taxon>Bacteria</taxon>
        <taxon>Pseudomonadati</taxon>
        <taxon>Bacteroidota</taxon>
        <taxon>Chitinophagia</taxon>
        <taxon>Chitinophagales</taxon>
        <taxon>Chitinophagaceae</taxon>
        <taxon>Arachidicoccus</taxon>
    </lineage>
</organism>
<keyword evidence="8" id="KW-0732">Signal</keyword>
<evidence type="ECO:0000256" key="1">
    <source>
        <dbReference type="ARBA" id="ARBA00004571"/>
    </source>
</evidence>
<feature type="domain" description="TonB-dependent receptor plug" evidence="9">
    <location>
        <begin position="117"/>
        <end position="225"/>
    </location>
</feature>
<feature type="chain" id="PRO_5011742509" evidence="8">
    <location>
        <begin position="20"/>
        <end position="1075"/>
    </location>
</feature>
<evidence type="ECO:0000256" key="6">
    <source>
        <dbReference type="ARBA" id="ARBA00023237"/>
    </source>
</evidence>
<dbReference type="STRING" id="551991.SAMN05192529_11316"/>
<dbReference type="NCBIfam" id="TIGR04057">
    <property type="entry name" value="SusC_RagA_signa"/>
    <property type="match status" value="1"/>
</dbReference>
<dbReference type="Gene3D" id="2.170.130.10">
    <property type="entry name" value="TonB-dependent receptor, plug domain"/>
    <property type="match status" value="1"/>
</dbReference>
<dbReference type="InterPro" id="IPR039426">
    <property type="entry name" value="TonB-dep_rcpt-like"/>
</dbReference>
<dbReference type="InterPro" id="IPR023997">
    <property type="entry name" value="TonB-dep_OMP_SusC/RagA_CS"/>
</dbReference>
<evidence type="ECO:0000256" key="4">
    <source>
        <dbReference type="ARBA" id="ARBA00022692"/>
    </source>
</evidence>
<dbReference type="Pfam" id="PF07715">
    <property type="entry name" value="Plug"/>
    <property type="match status" value="1"/>
</dbReference>
<dbReference type="AlphaFoldDB" id="A0A1H4A2Y0"/>
<comment type="similarity">
    <text evidence="7">Belongs to the TonB-dependent receptor family.</text>
</comment>
<keyword evidence="2 7" id="KW-0813">Transport</keyword>
<keyword evidence="11" id="KW-1185">Reference proteome</keyword>
<accession>A0A1H4A2Y0</accession>
<dbReference type="GO" id="GO:0009279">
    <property type="term" value="C:cell outer membrane"/>
    <property type="evidence" value="ECO:0007669"/>
    <property type="project" value="UniProtKB-SubCell"/>
</dbReference>
<dbReference type="InterPro" id="IPR023996">
    <property type="entry name" value="TonB-dep_OMP_SusC/RagA"/>
</dbReference>
<keyword evidence="4 7" id="KW-0812">Transmembrane</keyword>
<evidence type="ECO:0000256" key="7">
    <source>
        <dbReference type="PROSITE-ProRule" id="PRU01360"/>
    </source>
</evidence>
<dbReference type="Pfam" id="PF13715">
    <property type="entry name" value="CarbopepD_reg_2"/>
    <property type="match status" value="1"/>
</dbReference>
<dbReference type="InterPro" id="IPR008969">
    <property type="entry name" value="CarboxyPept-like_regulatory"/>
</dbReference>
<comment type="subcellular location">
    <subcellularLocation>
        <location evidence="1 7">Cell outer membrane</location>
        <topology evidence="1 7">Multi-pass membrane protein</topology>
    </subcellularLocation>
</comment>
<dbReference type="InterPro" id="IPR036942">
    <property type="entry name" value="Beta-barrel_TonB_sf"/>
</dbReference>
<evidence type="ECO:0000256" key="5">
    <source>
        <dbReference type="ARBA" id="ARBA00023136"/>
    </source>
</evidence>
<protein>
    <submittedName>
        <fullName evidence="10">TonB-linked outer membrane protein, SusC/RagA family</fullName>
    </submittedName>
</protein>
<keyword evidence="5 7" id="KW-0472">Membrane</keyword>
<evidence type="ECO:0000259" key="9">
    <source>
        <dbReference type="Pfam" id="PF07715"/>
    </source>
</evidence>
<dbReference type="EMBL" id="FNQY01000013">
    <property type="protein sequence ID" value="SEA30158.1"/>
    <property type="molecule type" value="Genomic_DNA"/>
</dbReference>
<dbReference type="InterPro" id="IPR012910">
    <property type="entry name" value="Plug_dom"/>
</dbReference>
<evidence type="ECO:0000313" key="10">
    <source>
        <dbReference type="EMBL" id="SEA30158.1"/>
    </source>
</evidence>
<evidence type="ECO:0000256" key="2">
    <source>
        <dbReference type="ARBA" id="ARBA00022448"/>
    </source>
</evidence>
<gene>
    <name evidence="10" type="ORF">SAMN05192529_11316</name>
</gene>